<evidence type="ECO:0000313" key="1">
    <source>
        <dbReference type="EMBL" id="MBB5140224.1"/>
    </source>
</evidence>
<organism evidence="1 2">
    <name type="scientific">Thermocatellispora tengchongensis</name>
    <dbReference type="NCBI Taxonomy" id="1073253"/>
    <lineage>
        <taxon>Bacteria</taxon>
        <taxon>Bacillati</taxon>
        <taxon>Actinomycetota</taxon>
        <taxon>Actinomycetes</taxon>
        <taxon>Streptosporangiales</taxon>
        <taxon>Streptosporangiaceae</taxon>
        <taxon>Thermocatellispora</taxon>
    </lineage>
</organism>
<gene>
    <name evidence="1" type="ORF">HNP84_009991</name>
</gene>
<name>A0A840PFN4_9ACTN</name>
<keyword evidence="2" id="KW-1185">Reference proteome</keyword>
<evidence type="ECO:0000313" key="2">
    <source>
        <dbReference type="Proteomes" id="UP000578449"/>
    </source>
</evidence>
<dbReference type="AlphaFoldDB" id="A0A840PFN4"/>
<proteinExistence type="predicted"/>
<comment type="caution">
    <text evidence="1">The sequence shown here is derived from an EMBL/GenBank/DDBJ whole genome shotgun (WGS) entry which is preliminary data.</text>
</comment>
<sequence>MSEHPHMARLEDVARFAERLPDGYLMCRTWAHAWDQARSTVRRSDGRVSWTVECSTCGTVRTRVMTTGGEIVANRYTYPEGYQSDGIGRIGQSGLALIRMESLRRLNGA</sequence>
<reference evidence="1 2" key="1">
    <citation type="submission" date="2020-08" db="EMBL/GenBank/DDBJ databases">
        <title>Genomic Encyclopedia of Type Strains, Phase IV (KMG-IV): sequencing the most valuable type-strain genomes for metagenomic binning, comparative biology and taxonomic classification.</title>
        <authorList>
            <person name="Goeker M."/>
        </authorList>
    </citation>
    <scope>NUCLEOTIDE SEQUENCE [LARGE SCALE GENOMIC DNA]</scope>
    <source>
        <strain evidence="1 2">DSM 45615</strain>
    </source>
</reference>
<protein>
    <submittedName>
        <fullName evidence="1">Uncharacterized protein</fullName>
    </submittedName>
</protein>
<dbReference type="EMBL" id="JACHGN010000038">
    <property type="protein sequence ID" value="MBB5140224.1"/>
    <property type="molecule type" value="Genomic_DNA"/>
</dbReference>
<dbReference type="Proteomes" id="UP000578449">
    <property type="component" value="Unassembled WGS sequence"/>
</dbReference>
<dbReference type="RefSeq" id="WP_185057017.1">
    <property type="nucleotide sequence ID" value="NZ_BAABIX010000060.1"/>
</dbReference>
<accession>A0A840PFN4</accession>